<dbReference type="EnsemblFungi" id="PTTG_10383-t43_1">
    <property type="protein sequence ID" value="PTTG_10383-t43_1-p1"/>
    <property type="gene ID" value="PTTG_10383"/>
</dbReference>
<feature type="region of interest" description="Disordered" evidence="1">
    <location>
        <begin position="334"/>
        <end position="357"/>
    </location>
</feature>
<dbReference type="SUPFAM" id="SSF50630">
    <property type="entry name" value="Acid proteases"/>
    <property type="match status" value="1"/>
</dbReference>
<evidence type="ECO:0000313" key="4">
    <source>
        <dbReference type="Proteomes" id="UP000005240"/>
    </source>
</evidence>
<feature type="compositionally biased region" description="Polar residues" evidence="1">
    <location>
        <begin position="448"/>
        <end position="468"/>
    </location>
</feature>
<dbReference type="VEuPathDB" id="FungiDB:PTTG_10383"/>
<feature type="region of interest" description="Disordered" evidence="1">
    <location>
        <begin position="387"/>
        <end position="469"/>
    </location>
</feature>
<dbReference type="EMBL" id="ADAS02001248">
    <property type="protein sequence ID" value="OAV86352.1"/>
    <property type="molecule type" value="Genomic_DNA"/>
</dbReference>
<dbReference type="PANTHER" id="PTHR33246:SF51">
    <property type="entry name" value="MYB_SANT-LIKE DOMAIN-CONTAINING PROTEIN"/>
    <property type="match status" value="1"/>
</dbReference>
<accession>A0A180G1N3</accession>
<dbReference type="CDD" id="cd00303">
    <property type="entry name" value="retropepsin_like"/>
    <property type="match status" value="1"/>
</dbReference>
<reference evidence="3" key="4">
    <citation type="submission" date="2025-05" db="UniProtKB">
        <authorList>
            <consortium name="EnsemblFungi"/>
        </authorList>
    </citation>
    <scope>IDENTIFICATION</scope>
    <source>
        <strain evidence="3">isolate 1-1 / race 1 (BBBD)</strain>
    </source>
</reference>
<feature type="compositionally biased region" description="Basic and acidic residues" evidence="1">
    <location>
        <begin position="388"/>
        <end position="399"/>
    </location>
</feature>
<evidence type="ECO:0000313" key="3">
    <source>
        <dbReference type="EnsemblFungi" id="PTTG_10383-t43_1-p1"/>
    </source>
</evidence>
<protein>
    <recommendedName>
        <fullName evidence="5">Peptidase A2 domain-containing protein</fullName>
    </recommendedName>
</protein>
<proteinExistence type="predicted"/>
<reference evidence="2" key="1">
    <citation type="submission" date="2009-11" db="EMBL/GenBank/DDBJ databases">
        <authorList>
            <consortium name="The Broad Institute Genome Sequencing Platform"/>
            <person name="Ward D."/>
            <person name="Feldgarden M."/>
            <person name="Earl A."/>
            <person name="Young S.K."/>
            <person name="Zeng Q."/>
            <person name="Koehrsen M."/>
            <person name="Alvarado L."/>
            <person name="Berlin A."/>
            <person name="Bochicchio J."/>
            <person name="Borenstein D."/>
            <person name="Chapman S.B."/>
            <person name="Chen Z."/>
            <person name="Engels R."/>
            <person name="Freedman E."/>
            <person name="Gellesch M."/>
            <person name="Goldberg J."/>
            <person name="Griggs A."/>
            <person name="Gujja S."/>
            <person name="Heilman E."/>
            <person name="Heiman D."/>
            <person name="Hepburn T."/>
            <person name="Howarth C."/>
            <person name="Jen D."/>
            <person name="Larson L."/>
            <person name="Lewis B."/>
            <person name="Mehta T."/>
            <person name="Park D."/>
            <person name="Pearson M."/>
            <person name="Roberts A."/>
            <person name="Saif S."/>
            <person name="Shea T."/>
            <person name="Shenoy N."/>
            <person name="Sisk P."/>
            <person name="Stolte C."/>
            <person name="Sykes S."/>
            <person name="Thomson T."/>
            <person name="Walk T."/>
            <person name="White J."/>
            <person name="Yandava C."/>
            <person name="Izard J."/>
            <person name="Baranova O.V."/>
            <person name="Blanton J.M."/>
            <person name="Tanner A.C."/>
            <person name="Dewhirst F.E."/>
            <person name="Haas B."/>
            <person name="Nusbaum C."/>
            <person name="Birren B."/>
        </authorList>
    </citation>
    <scope>NUCLEOTIDE SEQUENCE [LARGE SCALE GENOMIC DNA]</scope>
    <source>
        <strain evidence="2">1-1 BBBD Race 1</strain>
    </source>
</reference>
<keyword evidence="4" id="KW-1185">Reference proteome</keyword>
<feature type="non-terminal residue" evidence="2">
    <location>
        <position position="843"/>
    </location>
</feature>
<sequence>MADLGGDPRPSKMKKIKPQEGLKFDGSNIERFLADYELAAELDEASDYDKARQVVRFVENGETRAVLETLEGNVPPNWSKLKAAMLSYWADVDTALFTKRDIASLVAKWVVKGGVSSVSDYHEFRKAWDPIQAYLISKGHIESNEELKKQFYQAFSVGFQGRIRDQMIKDSTLVTTADNRARLPAFRILRGAVDTVMKGQISLSFEDTRSAAPVVLPFQEANDTVKKMLSDQQPAASPSAPKANPSMDELTKMFKAFEQYMKQGNGKTGPSNERGPMICYYCHRENHGTLCCAELQKDKEAGLVEQRGNNYFLPNGALIPFNRSRPIRHVVASYQPNQHSTTRPQSPGPRPSTHSASVEFKATCGSLEQWYPPAVSSRSFAGNYESDAAGRKRHEEAKPYKAPLNPPSQLKRPLRKPAVVPSGPADRDPSDEQEVFDRIMNDPDPQAATPNETTAQSGTPPKTTSSQPKVCFKRDVSRDHPAAVDGFIKKIFDLPVSTTVSEICLISPAVSDGVKKWVSCCRVEVGPEELKVHSGTLAEGGEFRKNDPEPCLYSCPLGYLACLVGAGESAASPLIDSGSQLNIISDAMANRFNLTPRVNFSLAVYGINNQACELIGVAEDVPIWVGKSIVGTCHFWITQHESLFILGRPFLIDFEATLLFSPTAGERIILPDSEGRNIEVSLCPVEKGQWEREFPAHGRKAVLTHCGHILEMPDDGPNQPFFMKGVDSLTGSFNLKPCILSGESTPFPEAQIFRSAPFSFSSPTPFTSFPTPFSSRQNFKTQKHLQNGQTSKNRADSNFQSPIPLLADSFSLDPTKRIRRARATGAREALHLGDAAGALKPEV</sequence>
<evidence type="ECO:0008006" key="5">
    <source>
        <dbReference type="Google" id="ProtNLM"/>
    </source>
</evidence>
<reference evidence="2" key="2">
    <citation type="submission" date="2016-05" db="EMBL/GenBank/DDBJ databases">
        <title>Comparative analysis highlights variable genome content of wheat rusts and divergence of the mating loci.</title>
        <authorList>
            <person name="Cuomo C.A."/>
            <person name="Bakkeren G."/>
            <person name="Szabo L."/>
            <person name="Khalil H."/>
            <person name="Joly D."/>
            <person name="Goldberg J."/>
            <person name="Young S."/>
            <person name="Zeng Q."/>
            <person name="Fellers J."/>
        </authorList>
    </citation>
    <scope>NUCLEOTIDE SEQUENCE [LARGE SCALE GENOMIC DNA]</scope>
    <source>
        <strain evidence="2">1-1 BBBD Race 1</strain>
    </source>
</reference>
<dbReference type="OrthoDB" id="5535068at2759"/>
<organism evidence="2">
    <name type="scientific">Puccinia triticina (isolate 1-1 / race 1 (BBBD))</name>
    <name type="common">Brown leaf rust fungus</name>
    <dbReference type="NCBI Taxonomy" id="630390"/>
    <lineage>
        <taxon>Eukaryota</taxon>
        <taxon>Fungi</taxon>
        <taxon>Dikarya</taxon>
        <taxon>Basidiomycota</taxon>
        <taxon>Pucciniomycotina</taxon>
        <taxon>Pucciniomycetes</taxon>
        <taxon>Pucciniales</taxon>
        <taxon>Pucciniaceae</taxon>
        <taxon>Puccinia</taxon>
    </lineage>
</organism>
<gene>
    <name evidence="2" type="ORF">PTTG_10383</name>
</gene>
<reference evidence="3 4" key="3">
    <citation type="journal article" date="2017" name="G3 (Bethesda)">
        <title>Comparative analysis highlights variable genome content of wheat rusts and divergence of the mating loci.</title>
        <authorList>
            <person name="Cuomo C.A."/>
            <person name="Bakkeren G."/>
            <person name="Khalil H.B."/>
            <person name="Panwar V."/>
            <person name="Joly D."/>
            <person name="Linning R."/>
            <person name="Sakthikumar S."/>
            <person name="Song X."/>
            <person name="Adiconis X."/>
            <person name="Fan L."/>
            <person name="Goldberg J.M."/>
            <person name="Levin J.Z."/>
            <person name="Young S."/>
            <person name="Zeng Q."/>
            <person name="Anikster Y."/>
            <person name="Bruce M."/>
            <person name="Wang M."/>
            <person name="Yin C."/>
            <person name="McCallum B."/>
            <person name="Szabo L.J."/>
            <person name="Hulbert S."/>
            <person name="Chen X."/>
            <person name="Fellers J.P."/>
        </authorList>
    </citation>
    <scope>NUCLEOTIDE SEQUENCE</scope>
    <source>
        <strain evidence="4">Isolate 1-1 / race 1 (BBBD)</strain>
        <strain evidence="3">isolate 1-1 / race 1 (BBBD)</strain>
    </source>
</reference>
<dbReference type="InterPro" id="IPR021109">
    <property type="entry name" value="Peptidase_aspartic_dom_sf"/>
</dbReference>
<name>A0A180G1N3_PUCT1</name>
<evidence type="ECO:0000313" key="2">
    <source>
        <dbReference type="EMBL" id="OAV86352.1"/>
    </source>
</evidence>
<feature type="compositionally biased region" description="Polar residues" evidence="1">
    <location>
        <begin position="334"/>
        <end position="345"/>
    </location>
</feature>
<dbReference type="AlphaFoldDB" id="A0A180G1N3"/>
<dbReference type="Gene3D" id="2.40.70.10">
    <property type="entry name" value="Acid Proteases"/>
    <property type="match status" value="1"/>
</dbReference>
<feature type="compositionally biased region" description="Basic and acidic residues" evidence="1">
    <location>
        <begin position="425"/>
        <end position="441"/>
    </location>
</feature>
<dbReference type="PANTHER" id="PTHR33246">
    <property type="entry name" value="CCHC-TYPE DOMAIN-CONTAINING PROTEIN"/>
    <property type="match status" value="1"/>
</dbReference>
<dbReference type="Proteomes" id="UP000005240">
    <property type="component" value="Unassembled WGS sequence"/>
</dbReference>
<evidence type="ECO:0000256" key="1">
    <source>
        <dbReference type="SAM" id="MobiDB-lite"/>
    </source>
</evidence>